<dbReference type="VEuPathDB" id="VectorBase:GPPI041797"/>
<accession>A0A1B0BVI3</accession>
<reference evidence="1" key="2">
    <citation type="submission" date="2020-05" db="UniProtKB">
        <authorList>
            <consortium name="EnsemblMetazoa"/>
        </authorList>
    </citation>
    <scope>IDENTIFICATION</scope>
    <source>
        <strain evidence="1">IAEA</strain>
    </source>
</reference>
<keyword evidence="2" id="KW-1185">Reference proteome</keyword>
<name>A0A1B0BVI3_9MUSC</name>
<proteinExistence type="predicted"/>
<dbReference type="EMBL" id="JXJN01021299">
    <property type="status" value="NOT_ANNOTATED_CDS"/>
    <property type="molecule type" value="Genomic_DNA"/>
</dbReference>
<reference evidence="2" key="1">
    <citation type="submission" date="2015-01" db="EMBL/GenBank/DDBJ databases">
        <authorList>
            <person name="Aksoy S."/>
            <person name="Warren W."/>
            <person name="Wilson R.K."/>
        </authorList>
    </citation>
    <scope>NUCLEOTIDE SEQUENCE [LARGE SCALE GENOMIC DNA]</scope>
    <source>
        <strain evidence="2">IAEA</strain>
    </source>
</reference>
<evidence type="ECO:0000313" key="1">
    <source>
        <dbReference type="EnsemblMetazoa" id="GPPI041797-PA"/>
    </source>
</evidence>
<organism evidence="1 2">
    <name type="scientific">Glossina palpalis gambiensis</name>
    <dbReference type="NCBI Taxonomy" id="67801"/>
    <lineage>
        <taxon>Eukaryota</taxon>
        <taxon>Metazoa</taxon>
        <taxon>Ecdysozoa</taxon>
        <taxon>Arthropoda</taxon>
        <taxon>Hexapoda</taxon>
        <taxon>Insecta</taxon>
        <taxon>Pterygota</taxon>
        <taxon>Neoptera</taxon>
        <taxon>Endopterygota</taxon>
        <taxon>Diptera</taxon>
        <taxon>Brachycera</taxon>
        <taxon>Muscomorpha</taxon>
        <taxon>Hippoboscoidea</taxon>
        <taxon>Glossinidae</taxon>
        <taxon>Glossina</taxon>
    </lineage>
</organism>
<dbReference type="Proteomes" id="UP000092460">
    <property type="component" value="Unassembled WGS sequence"/>
</dbReference>
<sequence length="140" mass="15392">MSCLELASHKFGETNKENSNVNNFNSNNTGAPITVTAITKIITLVVVVLDNCMALMQADVPDNAAMVFRLIVAAAFKCLALFKPIGPTCSAGLKNSRAHCNPLPLRNGNCIRFFLWLTVIRYDSCLSLLIKSRFEEVGLW</sequence>
<evidence type="ECO:0000313" key="2">
    <source>
        <dbReference type="Proteomes" id="UP000092460"/>
    </source>
</evidence>
<protein>
    <submittedName>
        <fullName evidence="1">Uncharacterized protein</fullName>
    </submittedName>
</protein>
<dbReference type="EnsemblMetazoa" id="GPPI041797-RA">
    <property type="protein sequence ID" value="GPPI041797-PA"/>
    <property type="gene ID" value="GPPI041797"/>
</dbReference>
<dbReference type="AlphaFoldDB" id="A0A1B0BVI3"/>